<dbReference type="Proteomes" id="UP001157125">
    <property type="component" value="Unassembled WGS sequence"/>
</dbReference>
<sequence length="170" mass="19133">MSRTSRDKVALEVTQLRPELMRVKGLTFKALRAAIREFVDAGYDATDIVHMLDWTPRNEARPHSGLYGIVHGTAWIARVFDPWRDSHGTPLASPGARRRAAEHRRRNAAAERAAQREHERIQAPPRTGNSPRGLRPRLLPQACARLARSKEPGRECPSVRTYVPTGSPYV</sequence>
<reference evidence="3" key="1">
    <citation type="journal article" date="2019" name="Int. J. Syst. Evol. Microbiol.">
        <title>The Global Catalogue of Microorganisms (GCM) 10K type strain sequencing project: providing services to taxonomists for standard genome sequencing and annotation.</title>
        <authorList>
            <consortium name="The Broad Institute Genomics Platform"/>
            <consortium name="The Broad Institute Genome Sequencing Center for Infectious Disease"/>
            <person name="Wu L."/>
            <person name="Ma J."/>
        </authorList>
    </citation>
    <scope>NUCLEOTIDE SEQUENCE [LARGE SCALE GENOMIC DNA]</scope>
    <source>
        <strain evidence="3">NBRC 112299</strain>
    </source>
</reference>
<feature type="region of interest" description="Disordered" evidence="1">
    <location>
        <begin position="89"/>
        <end position="170"/>
    </location>
</feature>
<accession>A0ABQ6IMK5</accession>
<dbReference type="EMBL" id="BSUN01000003">
    <property type="protein sequence ID" value="GMA37938.1"/>
    <property type="molecule type" value="Genomic_DNA"/>
</dbReference>
<evidence type="ECO:0000313" key="3">
    <source>
        <dbReference type="Proteomes" id="UP001157125"/>
    </source>
</evidence>
<feature type="compositionally biased region" description="Basic residues" evidence="1">
    <location>
        <begin position="96"/>
        <end position="107"/>
    </location>
</feature>
<keyword evidence="3" id="KW-1185">Reference proteome</keyword>
<organism evidence="2 3">
    <name type="scientific">Demequina litorisediminis</name>
    <dbReference type="NCBI Taxonomy" id="1849022"/>
    <lineage>
        <taxon>Bacteria</taxon>
        <taxon>Bacillati</taxon>
        <taxon>Actinomycetota</taxon>
        <taxon>Actinomycetes</taxon>
        <taxon>Micrococcales</taxon>
        <taxon>Demequinaceae</taxon>
        <taxon>Demequina</taxon>
    </lineage>
</organism>
<proteinExistence type="predicted"/>
<name>A0ABQ6IMK5_9MICO</name>
<comment type="caution">
    <text evidence="2">The sequence shown here is derived from an EMBL/GenBank/DDBJ whole genome shotgun (WGS) entry which is preliminary data.</text>
</comment>
<protein>
    <submittedName>
        <fullName evidence="2">Uncharacterized protein</fullName>
    </submittedName>
</protein>
<evidence type="ECO:0000313" key="2">
    <source>
        <dbReference type="EMBL" id="GMA37938.1"/>
    </source>
</evidence>
<evidence type="ECO:0000256" key="1">
    <source>
        <dbReference type="SAM" id="MobiDB-lite"/>
    </source>
</evidence>
<gene>
    <name evidence="2" type="ORF">GCM10025876_41420</name>
</gene>